<sequence>MTRIIGGDAAAVRLRVPARGTRPTSDKVREAMFGALEAAFEFAGARVLDLYAGSGALGLEALSRGAESVVLVEKSQRAARDLRENADAVTARLDGASAAVEAVEVSRWLARGLGEFDLVFVDPPYEVDTAALVAELEQLLPLLSPDALVVVERSVRSTPLAAPAGYATWRTKEYGETTLFYLEVDEASR</sequence>
<dbReference type="EC" id="2.1.1.171" evidence="4"/>
<evidence type="ECO:0000256" key="2">
    <source>
        <dbReference type="ARBA" id="ARBA00022679"/>
    </source>
</evidence>
<dbReference type="RefSeq" id="WP_019619336.1">
    <property type="nucleotide sequence ID" value="NZ_JBHUNE010000005.1"/>
</dbReference>
<evidence type="ECO:0000313" key="4">
    <source>
        <dbReference type="EMBL" id="MFD2757957.1"/>
    </source>
</evidence>
<comment type="caution">
    <text evidence="4">The sequence shown here is derived from an EMBL/GenBank/DDBJ whole genome shotgun (WGS) entry which is preliminary data.</text>
</comment>
<evidence type="ECO:0000256" key="3">
    <source>
        <dbReference type="SAM" id="Coils"/>
    </source>
</evidence>
<gene>
    <name evidence="4" type="primary">rsmD</name>
    <name evidence="4" type="ORF">ACFSW7_06155</name>
</gene>
<name>A0ABW5UZV6_9MICO</name>
<evidence type="ECO:0000256" key="1">
    <source>
        <dbReference type="ARBA" id="ARBA00022603"/>
    </source>
</evidence>
<reference evidence="5" key="1">
    <citation type="journal article" date="2019" name="Int. J. Syst. Evol. Microbiol.">
        <title>The Global Catalogue of Microorganisms (GCM) 10K type strain sequencing project: providing services to taxonomists for standard genome sequencing and annotation.</title>
        <authorList>
            <consortium name="The Broad Institute Genomics Platform"/>
            <consortium name="The Broad Institute Genome Sequencing Center for Infectious Disease"/>
            <person name="Wu L."/>
            <person name="Ma J."/>
        </authorList>
    </citation>
    <scope>NUCLEOTIDE SEQUENCE [LARGE SCALE GENOMIC DNA]</scope>
    <source>
        <strain evidence="5">TISTR 1514</strain>
    </source>
</reference>
<dbReference type="PANTHER" id="PTHR43542">
    <property type="entry name" value="METHYLTRANSFERASE"/>
    <property type="match status" value="1"/>
</dbReference>
<dbReference type="EMBL" id="JBHUNE010000005">
    <property type="protein sequence ID" value="MFD2757957.1"/>
    <property type="molecule type" value="Genomic_DNA"/>
</dbReference>
<dbReference type="SUPFAM" id="SSF53335">
    <property type="entry name" value="S-adenosyl-L-methionine-dependent methyltransferases"/>
    <property type="match status" value="1"/>
</dbReference>
<dbReference type="InterPro" id="IPR004398">
    <property type="entry name" value="RNA_MeTrfase_RsmD"/>
</dbReference>
<protein>
    <submittedName>
        <fullName evidence="4">16S rRNA (Guanine(966)-N(2))-methyltransferase RsmD</fullName>
        <ecNumber evidence="4">2.1.1.171</ecNumber>
    </submittedName>
</protein>
<keyword evidence="2 4" id="KW-0808">Transferase</keyword>
<accession>A0ABW5UZV6</accession>
<dbReference type="PROSITE" id="PS00092">
    <property type="entry name" value="N6_MTASE"/>
    <property type="match status" value="1"/>
</dbReference>
<keyword evidence="5" id="KW-1185">Reference proteome</keyword>
<dbReference type="Proteomes" id="UP001597492">
    <property type="component" value="Unassembled WGS sequence"/>
</dbReference>
<dbReference type="NCBIfam" id="TIGR00095">
    <property type="entry name" value="16S rRNA (guanine(966)-N(2))-methyltransferase RsmD"/>
    <property type="match status" value="1"/>
</dbReference>
<evidence type="ECO:0000313" key="5">
    <source>
        <dbReference type="Proteomes" id="UP001597492"/>
    </source>
</evidence>
<dbReference type="InterPro" id="IPR029063">
    <property type="entry name" value="SAM-dependent_MTases_sf"/>
</dbReference>
<organism evidence="4 5">
    <name type="scientific">Gulosibacter faecalis</name>
    <dbReference type="NCBI Taxonomy" id="272240"/>
    <lineage>
        <taxon>Bacteria</taxon>
        <taxon>Bacillati</taxon>
        <taxon>Actinomycetota</taxon>
        <taxon>Actinomycetes</taxon>
        <taxon>Micrococcales</taxon>
        <taxon>Microbacteriaceae</taxon>
        <taxon>Gulosibacter</taxon>
    </lineage>
</organism>
<proteinExistence type="predicted"/>
<dbReference type="PANTHER" id="PTHR43542:SF1">
    <property type="entry name" value="METHYLTRANSFERASE"/>
    <property type="match status" value="1"/>
</dbReference>
<feature type="coiled-coil region" evidence="3">
    <location>
        <begin position="72"/>
        <end position="99"/>
    </location>
</feature>
<dbReference type="CDD" id="cd02440">
    <property type="entry name" value="AdoMet_MTases"/>
    <property type="match status" value="1"/>
</dbReference>
<dbReference type="PIRSF" id="PIRSF004553">
    <property type="entry name" value="CHP00095"/>
    <property type="match status" value="1"/>
</dbReference>
<keyword evidence="3" id="KW-0175">Coiled coil</keyword>
<dbReference type="GO" id="GO:0052913">
    <property type="term" value="F:16S rRNA (guanine(966)-N(2))-methyltransferase activity"/>
    <property type="evidence" value="ECO:0007669"/>
    <property type="project" value="UniProtKB-EC"/>
</dbReference>
<dbReference type="InterPro" id="IPR002052">
    <property type="entry name" value="DNA_methylase_N6_adenine_CS"/>
</dbReference>
<dbReference type="Pfam" id="PF03602">
    <property type="entry name" value="Cons_hypoth95"/>
    <property type="match status" value="1"/>
</dbReference>
<dbReference type="Gene3D" id="3.40.50.150">
    <property type="entry name" value="Vaccinia Virus protein VP39"/>
    <property type="match status" value="1"/>
</dbReference>
<keyword evidence="1 4" id="KW-0489">Methyltransferase</keyword>